<keyword evidence="2" id="KW-1185">Reference proteome</keyword>
<accession>A0A0D2KIR5</accession>
<reference evidence="2" key="1">
    <citation type="submission" date="2014-04" db="EMBL/GenBank/DDBJ databases">
        <title>Evolutionary Origins and Diversification of the Mycorrhizal Mutualists.</title>
        <authorList>
            <consortium name="DOE Joint Genome Institute"/>
            <consortium name="Mycorrhizal Genomics Consortium"/>
            <person name="Kohler A."/>
            <person name="Kuo A."/>
            <person name="Nagy L.G."/>
            <person name="Floudas D."/>
            <person name="Copeland A."/>
            <person name="Barry K.W."/>
            <person name="Cichocki N."/>
            <person name="Veneault-Fourrey C."/>
            <person name="LaButti K."/>
            <person name="Lindquist E.A."/>
            <person name="Lipzen A."/>
            <person name="Lundell T."/>
            <person name="Morin E."/>
            <person name="Murat C."/>
            <person name="Riley R."/>
            <person name="Ohm R."/>
            <person name="Sun H."/>
            <person name="Tunlid A."/>
            <person name="Henrissat B."/>
            <person name="Grigoriev I.V."/>
            <person name="Hibbett D.S."/>
            <person name="Martin F."/>
        </authorList>
    </citation>
    <scope>NUCLEOTIDE SEQUENCE [LARGE SCALE GENOMIC DNA]</scope>
    <source>
        <strain evidence="2">FD-334 SS-4</strain>
    </source>
</reference>
<protein>
    <submittedName>
        <fullName evidence="1">Uncharacterized protein</fullName>
    </submittedName>
</protein>
<gene>
    <name evidence="1" type="ORF">HYPSUDRAFT_208630</name>
</gene>
<dbReference type="EMBL" id="KN817675">
    <property type="protein sequence ID" value="KJA14552.1"/>
    <property type="molecule type" value="Genomic_DNA"/>
</dbReference>
<organism evidence="1 2">
    <name type="scientific">Hypholoma sublateritium (strain FD-334 SS-4)</name>
    <dbReference type="NCBI Taxonomy" id="945553"/>
    <lineage>
        <taxon>Eukaryota</taxon>
        <taxon>Fungi</taxon>
        <taxon>Dikarya</taxon>
        <taxon>Basidiomycota</taxon>
        <taxon>Agaricomycotina</taxon>
        <taxon>Agaricomycetes</taxon>
        <taxon>Agaricomycetidae</taxon>
        <taxon>Agaricales</taxon>
        <taxon>Agaricineae</taxon>
        <taxon>Strophariaceae</taxon>
        <taxon>Hypholoma</taxon>
    </lineage>
</organism>
<proteinExistence type="predicted"/>
<evidence type="ECO:0000313" key="1">
    <source>
        <dbReference type="EMBL" id="KJA14552.1"/>
    </source>
</evidence>
<dbReference type="Proteomes" id="UP000054270">
    <property type="component" value="Unassembled WGS sequence"/>
</dbReference>
<evidence type="ECO:0000313" key="2">
    <source>
        <dbReference type="Proteomes" id="UP000054270"/>
    </source>
</evidence>
<dbReference type="AlphaFoldDB" id="A0A0D2KIR5"/>
<name>A0A0D2KIR5_HYPSF</name>
<sequence length="210" mass="23235">MAARNVWEKNEAPNIQFKAAPHSLCFSRRARPEAFRISAHVECAGIDAVRDMDDTALSGCFVQLSARAHSIRPDARGDWFAEDENHVLEEAKTFPALYAACVEGVLRWNTHGDRSRWAPEKAAMLKIAWAAFCGLEHEAVIGVNALASRKCTKSRCPSSQGISMVSGARSMHHFRHPQTDPPAFSQCGFHLALPLHRQIIRAGKLTPPKV</sequence>